<dbReference type="Proteomes" id="UP000030528">
    <property type="component" value="Unassembled WGS sequence"/>
</dbReference>
<dbReference type="EC" id="4.4.1.13" evidence="3"/>
<keyword evidence="10" id="KW-0808">Transferase</keyword>
<evidence type="ECO:0000256" key="5">
    <source>
        <dbReference type="ARBA" id="ARBA00022898"/>
    </source>
</evidence>
<evidence type="ECO:0000256" key="6">
    <source>
        <dbReference type="ARBA" id="ARBA00023167"/>
    </source>
</evidence>
<dbReference type="RefSeq" id="WP_026800043.1">
    <property type="nucleotide sequence ID" value="NZ_AULI01000006.1"/>
</dbReference>
<comment type="caution">
    <text evidence="10">The sequence shown here is derived from an EMBL/GenBank/DDBJ whole genome shotgun (WGS) entry which is preliminary data.</text>
</comment>
<dbReference type="eggNOG" id="COG0626">
    <property type="taxonomic scope" value="Bacteria"/>
</dbReference>
<keyword evidence="11" id="KW-1185">Reference proteome</keyword>
<dbReference type="EMBL" id="AVPE01000004">
    <property type="protein sequence ID" value="KGX92964.1"/>
    <property type="molecule type" value="Genomic_DNA"/>
</dbReference>
<gene>
    <name evidence="10" type="ORF">N781_13900</name>
</gene>
<dbReference type="GO" id="GO:0030170">
    <property type="term" value="F:pyridoxal phosphate binding"/>
    <property type="evidence" value="ECO:0007669"/>
    <property type="project" value="InterPro"/>
</dbReference>
<dbReference type="PIRSF" id="PIRSF001434">
    <property type="entry name" value="CGS"/>
    <property type="match status" value="1"/>
</dbReference>
<keyword evidence="4" id="KW-0028">Amino-acid biosynthesis</keyword>
<dbReference type="PROSITE" id="PS00868">
    <property type="entry name" value="CYS_MET_METAB_PP"/>
    <property type="match status" value="1"/>
</dbReference>
<keyword evidence="5 8" id="KW-0663">Pyridoxal phosphate</keyword>
<evidence type="ECO:0000256" key="4">
    <source>
        <dbReference type="ARBA" id="ARBA00022605"/>
    </source>
</evidence>
<evidence type="ECO:0000256" key="1">
    <source>
        <dbReference type="ARBA" id="ARBA00001933"/>
    </source>
</evidence>
<keyword evidence="7 10" id="KW-0456">Lyase</keyword>
<protein>
    <recommendedName>
        <fullName evidence="3">cysteine-S-conjugate beta-lyase</fullName>
        <ecNumber evidence="3">4.4.1.13</ecNumber>
    </recommendedName>
</protein>
<dbReference type="GO" id="GO:0005737">
    <property type="term" value="C:cytoplasm"/>
    <property type="evidence" value="ECO:0007669"/>
    <property type="project" value="TreeGrafter"/>
</dbReference>
<dbReference type="InterPro" id="IPR000277">
    <property type="entry name" value="Cys/Met-Metab_PyrdxlP-dep_enz"/>
</dbReference>
<dbReference type="InterPro" id="IPR015424">
    <property type="entry name" value="PyrdxlP-dep_Trfase"/>
</dbReference>
<dbReference type="Gene3D" id="3.90.1150.10">
    <property type="entry name" value="Aspartate Aminotransferase, domain 1"/>
    <property type="match status" value="1"/>
</dbReference>
<dbReference type="GO" id="GO:0019346">
    <property type="term" value="P:transsulfuration"/>
    <property type="evidence" value="ECO:0007669"/>
    <property type="project" value="InterPro"/>
</dbReference>
<dbReference type="STRING" id="1385510.GCA_000425205_01611"/>
<comment type="similarity">
    <text evidence="2 9">Belongs to the trans-sulfuration enzymes family.</text>
</comment>
<dbReference type="InterPro" id="IPR054542">
    <property type="entry name" value="Cys_met_metab_PP"/>
</dbReference>
<evidence type="ECO:0000256" key="3">
    <source>
        <dbReference type="ARBA" id="ARBA00012224"/>
    </source>
</evidence>
<dbReference type="PANTHER" id="PTHR11808">
    <property type="entry name" value="TRANS-SULFURATION ENZYME FAMILY MEMBER"/>
    <property type="match status" value="1"/>
</dbReference>
<feature type="modified residue" description="N6-(pyridoxal phosphate)lysine" evidence="8">
    <location>
        <position position="198"/>
    </location>
</feature>
<dbReference type="InterPro" id="IPR015422">
    <property type="entry name" value="PyrdxlP-dep_Trfase_small"/>
</dbReference>
<dbReference type="PANTHER" id="PTHR11808:SF50">
    <property type="entry name" value="CYSTATHIONINE BETA-LYASE"/>
    <property type="match status" value="1"/>
</dbReference>
<dbReference type="Pfam" id="PF01053">
    <property type="entry name" value="Cys_Met_Meta_PP"/>
    <property type="match status" value="1"/>
</dbReference>
<dbReference type="NCBIfam" id="NF005976">
    <property type="entry name" value="PRK08064.1"/>
    <property type="match status" value="1"/>
</dbReference>
<sequence>MSNYSTQTKLIHNTYSVDETTNAVSVPIQQASTFHQNDFTKFGRYDYARSGNPTREALESTIAQLEGGSHGYAFASGMAAVSTTLMMFSKGDHLIVSEDVYGGTYRFVTEVLSRYGIEHTFVDLTKLDQLKKSFQPNTKAVYIETPSNPLLKVTDVSSVSELAHEHHALSIIDNTFLTPVLQQPLSLGVDIVIHSATKFLAGHSDVVAGLVVVNNETLADRIGFLQNSCGAILAPHDSWLVMRGMKTLHARLRQSVESTETIAAYLNQHPLIKNVYYPGLPSNPYYDVQKKQAVNGGAVVSFELVNGEATEAFVQHLQLPVFAVSLGAVESILSYPRTMSHGSMPDQECDARGITKGLLRLSVGLESCDELIADFEQALASTTLSHV</sequence>
<dbReference type="AlphaFoldDB" id="A0A0A5GLV5"/>
<dbReference type="GO" id="GO:0009086">
    <property type="term" value="P:methionine biosynthetic process"/>
    <property type="evidence" value="ECO:0007669"/>
    <property type="project" value="UniProtKB-KW"/>
</dbReference>
<dbReference type="SUPFAM" id="SSF53383">
    <property type="entry name" value="PLP-dependent transferases"/>
    <property type="match status" value="1"/>
</dbReference>
<evidence type="ECO:0000256" key="8">
    <source>
        <dbReference type="PIRSR" id="PIRSR001434-2"/>
    </source>
</evidence>
<proteinExistence type="inferred from homology"/>
<comment type="cofactor">
    <cofactor evidence="1 9">
        <name>pyridoxal 5'-phosphate</name>
        <dbReference type="ChEBI" id="CHEBI:597326"/>
    </cofactor>
</comment>
<dbReference type="FunFam" id="3.90.1150.10:FF:000033">
    <property type="entry name" value="Cystathionine gamma-synthase"/>
    <property type="match status" value="1"/>
</dbReference>
<dbReference type="CDD" id="cd00614">
    <property type="entry name" value="CGS_like"/>
    <property type="match status" value="1"/>
</dbReference>
<reference evidence="10 11" key="1">
    <citation type="submission" date="2013-08" db="EMBL/GenBank/DDBJ databases">
        <authorList>
            <person name="Huang J."/>
            <person name="Wang G."/>
        </authorList>
    </citation>
    <scope>NUCLEOTIDE SEQUENCE [LARGE SCALE GENOMIC DNA]</scope>
    <source>
        <strain evidence="10 11">JSM 076056</strain>
    </source>
</reference>
<keyword evidence="6" id="KW-0486">Methionine biosynthesis</keyword>
<dbReference type="InterPro" id="IPR015421">
    <property type="entry name" value="PyrdxlP-dep_Trfase_major"/>
</dbReference>
<evidence type="ECO:0000313" key="11">
    <source>
        <dbReference type="Proteomes" id="UP000030528"/>
    </source>
</evidence>
<dbReference type="FunFam" id="3.40.640.10:FF:000009">
    <property type="entry name" value="Cystathionine gamma-synthase homolog"/>
    <property type="match status" value="1"/>
</dbReference>
<evidence type="ECO:0000256" key="2">
    <source>
        <dbReference type="ARBA" id="ARBA00009077"/>
    </source>
</evidence>
<dbReference type="OrthoDB" id="9803887at2"/>
<dbReference type="GO" id="GO:0047804">
    <property type="term" value="F:cysteine-S-conjugate beta-lyase activity"/>
    <property type="evidence" value="ECO:0007669"/>
    <property type="project" value="UniProtKB-EC"/>
</dbReference>
<evidence type="ECO:0000313" key="10">
    <source>
        <dbReference type="EMBL" id="KGX92964.1"/>
    </source>
</evidence>
<evidence type="ECO:0000256" key="7">
    <source>
        <dbReference type="ARBA" id="ARBA00023239"/>
    </source>
</evidence>
<evidence type="ECO:0000256" key="9">
    <source>
        <dbReference type="RuleBase" id="RU362118"/>
    </source>
</evidence>
<name>A0A0A5GLV5_9BACI</name>
<accession>A0A0A5GLV5</accession>
<dbReference type="Gene3D" id="3.40.640.10">
    <property type="entry name" value="Type I PLP-dependent aspartate aminotransferase-like (Major domain)"/>
    <property type="match status" value="1"/>
</dbReference>
<dbReference type="GO" id="GO:0016740">
    <property type="term" value="F:transferase activity"/>
    <property type="evidence" value="ECO:0007669"/>
    <property type="project" value="UniProtKB-KW"/>
</dbReference>
<organism evidence="10 11">
    <name type="scientific">Pontibacillus halophilus JSM 076056 = DSM 19796</name>
    <dbReference type="NCBI Taxonomy" id="1385510"/>
    <lineage>
        <taxon>Bacteria</taxon>
        <taxon>Bacillati</taxon>
        <taxon>Bacillota</taxon>
        <taxon>Bacilli</taxon>
        <taxon>Bacillales</taxon>
        <taxon>Bacillaceae</taxon>
        <taxon>Pontibacillus</taxon>
    </lineage>
</organism>